<dbReference type="EMBL" id="HBFQ01029995">
    <property type="protein sequence ID" value="CAD8846794.1"/>
    <property type="molecule type" value="Transcribed_RNA"/>
</dbReference>
<dbReference type="AlphaFoldDB" id="A0A7S1F621"/>
<feature type="compositionally biased region" description="Low complexity" evidence="1">
    <location>
        <begin position="219"/>
        <end position="228"/>
    </location>
</feature>
<dbReference type="PANTHER" id="PTHR22504:SF0">
    <property type="entry name" value="REPRESSOR OF RNA POLYMERASE III TRANSCRIPTION MAF1 HOMOLOG"/>
    <property type="match status" value="1"/>
</dbReference>
<evidence type="ECO:0000256" key="1">
    <source>
        <dbReference type="SAM" id="MobiDB-lite"/>
    </source>
</evidence>
<dbReference type="Gene3D" id="3.40.1000.50">
    <property type="entry name" value="Repressor of RNA polymerase III transcription Maf1"/>
    <property type="match status" value="1"/>
</dbReference>
<name>A0A7S1F621_NOCSC</name>
<organism evidence="2">
    <name type="scientific">Noctiluca scintillans</name>
    <name type="common">Sea sparkle</name>
    <name type="synonym">Red tide dinoflagellate</name>
    <dbReference type="NCBI Taxonomy" id="2966"/>
    <lineage>
        <taxon>Eukaryota</taxon>
        <taxon>Sar</taxon>
        <taxon>Alveolata</taxon>
        <taxon>Dinophyceae</taxon>
        <taxon>Noctilucales</taxon>
        <taxon>Noctilucaceae</taxon>
        <taxon>Noctiluca</taxon>
    </lineage>
</organism>
<sequence>MSMSRVPTAEGVSFLTHPQLAQLSSVMKAIDAGDRIIKGRLELFSYKSRRMPRRQQEDLHRRDPCSFTDSPLGPLLTSDAQSLMVALISLLGLLFPDHDCTRVTPHDFQLCSDKHAVVNSINHNLAAVVDRTRTGFMMELWIAVQDAIDLGNCEIYALQPRPGTFEPAENSLMSLHYFFVDQNHGRVLFIGGVTKSRGNAGCGNTSSDSEVALSEDAASNSSKSMGSSLQEGEYCFDAEGSDDDAMVD</sequence>
<dbReference type="GO" id="GO:0000994">
    <property type="term" value="F:RNA polymerase III core binding"/>
    <property type="evidence" value="ECO:0007669"/>
    <property type="project" value="TreeGrafter"/>
</dbReference>
<accession>A0A7S1F621</accession>
<feature type="compositionally biased region" description="Acidic residues" evidence="1">
    <location>
        <begin position="234"/>
        <end position="248"/>
    </location>
</feature>
<reference evidence="2" key="1">
    <citation type="submission" date="2021-01" db="EMBL/GenBank/DDBJ databases">
        <authorList>
            <person name="Corre E."/>
            <person name="Pelletier E."/>
            <person name="Niang G."/>
            <person name="Scheremetjew M."/>
            <person name="Finn R."/>
            <person name="Kale V."/>
            <person name="Holt S."/>
            <person name="Cochrane G."/>
            <person name="Meng A."/>
            <person name="Brown T."/>
            <person name="Cohen L."/>
        </authorList>
    </citation>
    <scope>NUCLEOTIDE SEQUENCE</scope>
</reference>
<gene>
    <name evidence="2" type="ORF">NSCI0253_LOCUS21144</name>
</gene>
<evidence type="ECO:0000313" key="2">
    <source>
        <dbReference type="EMBL" id="CAD8846794.1"/>
    </source>
</evidence>
<proteinExistence type="predicted"/>
<protein>
    <recommendedName>
        <fullName evidence="3">Repressor of RNA polymerase III transcription</fullName>
    </recommendedName>
</protein>
<dbReference type="Pfam" id="PF09174">
    <property type="entry name" value="Maf1"/>
    <property type="match status" value="1"/>
</dbReference>
<dbReference type="GO" id="GO:0016480">
    <property type="term" value="P:negative regulation of transcription by RNA polymerase III"/>
    <property type="evidence" value="ECO:0007669"/>
    <property type="project" value="InterPro"/>
</dbReference>
<feature type="region of interest" description="Disordered" evidence="1">
    <location>
        <begin position="200"/>
        <end position="248"/>
    </location>
</feature>
<evidence type="ECO:0008006" key="3">
    <source>
        <dbReference type="Google" id="ProtNLM"/>
    </source>
</evidence>
<dbReference type="InterPro" id="IPR015257">
    <property type="entry name" value="Maf1"/>
</dbReference>
<dbReference type="InterPro" id="IPR038564">
    <property type="entry name" value="Maf1_sf"/>
</dbReference>
<dbReference type="PANTHER" id="PTHR22504">
    <property type="entry name" value="REPRESSOR OF RNA POLYMERASE III TRANSCRIPTION MAF1"/>
    <property type="match status" value="1"/>
</dbReference>
<dbReference type="GO" id="GO:0005634">
    <property type="term" value="C:nucleus"/>
    <property type="evidence" value="ECO:0007669"/>
    <property type="project" value="TreeGrafter"/>
</dbReference>